<keyword evidence="3" id="KW-1185">Reference proteome</keyword>
<dbReference type="PRINTS" id="PR00081">
    <property type="entry name" value="GDHRDH"/>
</dbReference>
<keyword evidence="1" id="KW-0521">NADP</keyword>
<dbReference type="Proteomes" id="UP000541558">
    <property type="component" value="Unassembled WGS sequence"/>
</dbReference>
<dbReference type="GO" id="GO:0016616">
    <property type="term" value="F:oxidoreductase activity, acting on the CH-OH group of donors, NAD or NADP as acceptor"/>
    <property type="evidence" value="ECO:0007669"/>
    <property type="project" value="TreeGrafter"/>
</dbReference>
<proteinExistence type="predicted"/>
<dbReference type="InterPro" id="IPR052184">
    <property type="entry name" value="SDR_enzymes"/>
</dbReference>
<dbReference type="OrthoDB" id="9876299at2759"/>
<dbReference type="AlphaFoldDB" id="A0A8H5C741"/>
<protein>
    <recommendedName>
        <fullName evidence="4">NAD(P)-binding protein</fullName>
    </recommendedName>
</protein>
<dbReference type="InterPro" id="IPR020904">
    <property type="entry name" value="Sc_DH/Rdtase_CS"/>
</dbReference>
<sequence>MTVSWLITGASRGIGLSVVEDLLKDEKNFVIATARNPDSAEGLKALSQKFPESRLALIKLDVTKADEIAKAIEAATPLLPQGLDYFISNAGIINKPLTSFDDLDLEEFLEELKFNTVTPIEITRAFLPLIRKSEKKKILYITSILGSISVGGVWPVVANSYAVSKAALNMLVRKWGTVLKMEGISVSVIHPGWVVTDVGDGIKPWMEKYAPDTPQITTKQSSEGIIKLAEDLKLEQTTSFFNYDGSIIGW</sequence>
<evidence type="ECO:0008006" key="4">
    <source>
        <dbReference type="Google" id="ProtNLM"/>
    </source>
</evidence>
<evidence type="ECO:0000313" key="2">
    <source>
        <dbReference type="EMBL" id="KAF5336366.1"/>
    </source>
</evidence>
<dbReference type="InterPro" id="IPR002347">
    <property type="entry name" value="SDR_fam"/>
</dbReference>
<organism evidence="2 3">
    <name type="scientific">Ephemerocybe angulata</name>
    <dbReference type="NCBI Taxonomy" id="980116"/>
    <lineage>
        <taxon>Eukaryota</taxon>
        <taxon>Fungi</taxon>
        <taxon>Dikarya</taxon>
        <taxon>Basidiomycota</taxon>
        <taxon>Agaricomycotina</taxon>
        <taxon>Agaricomycetes</taxon>
        <taxon>Agaricomycetidae</taxon>
        <taxon>Agaricales</taxon>
        <taxon>Agaricineae</taxon>
        <taxon>Psathyrellaceae</taxon>
        <taxon>Ephemerocybe</taxon>
    </lineage>
</organism>
<dbReference type="PROSITE" id="PS00061">
    <property type="entry name" value="ADH_SHORT"/>
    <property type="match status" value="1"/>
</dbReference>
<dbReference type="InterPro" id="IPR036291">
    <property type="entry name" value="NAD(P)-bd_dom_sf"/>
</dbReference>
<gene>
    <name evidence="2" type="ORF">D9611_006572</name>
</gene>
<evidence type="ECO:0000256" key="1">
    <source>
        <dbReference type="ARBA" id="ARBA00022857"/>
    </source>
</evidence>
<dbReference type="SUPFAM" id="SSF51735">
    <property type="entry name" value="NAD(P)-binding Rossmann-fold domains"/>
    <property type="match status" value="1"/>
</dbReference>
<accession>A0A8H5C741</accession>
<dbReference type="CDD" id="cd05325">
    <property type="entry name" value="carb_red_sniffer_like_SDR_c"/>
    <property type="match status" value="1"/>
</dbReference>
<dbReference type="Pfam" id="PF00106">
    <property type="entry name" value="adh_short"/>
    <property type="match status" value="1"/>
</dbReference>
<name>A0A8H5C741_9AGAR</name>
<dbReference type="PANTHER" id="PTHR45458">
    <property type="entry name" value="SHORT-CHAIN DEHYDROGENASE/REDUCTASE SDR"/>
    <property type="match status" value="1"/>
</dbReference>
<reference evidence="2 3" key="1">
    <citation type="journal article" date="2020" name="ISME J.">
        <title>Uncovering the hidden diversity of litter-decomposition mechanisms in mushroom-forming fungi.</title>
        <authorList>
            <person name="Floudas D."/>
            <person name="Bentzer J."/>
            <person name="Ahren D."/>
            <person name="Johansson T."/>
            <person name="Persson P."/>
            <person name="Tunlid A."/>
        </authorList>
    </citation>
    <scope>NUCLEOTIDE SEQUENCE [LARGE SCALE GENOMIC DNA]</scope>
    <source>
        <strain evidence="2 3">CBS 175.51</strain>
    </source>
</reference>
<dbReference type="EMBL" id="JAACJK010000058">
    <property type="protein sequence ID" value="KAF5336366.1"/>
    <property type="molecule type" value="Genomic_DNA"/>
</dbReference>
<dbReference type="Gene3D" id="3.40.50.720">
    <property type="entry name" value="NAD(P)-binding Rossmann-like Domain"/>
    <property type="match status" value="1"/>
</dbReference>
<comment type="caution">
    <text evidence="2">The sequence shown here is derived from an EMBL/GenBank/DDBJ whole genome shotgun (WGS) entry which is preliminary data.</text>
</comment>
<evidence type="ECO:0000313" key="3">
    <source>
        <dbReference type="Proteomes" id="UP000541558"/>
    </source>
</evidence>
<dbReference type="PANTHER" id="PTHR45458:SF1">
    <property type="entry name" value="SHORT CHAIN DEHYDROGENASE"/>
    <property type="match status" value="1"/>
</dbReference>